<keyword evidence="2" id="KW-0472">Membrane</keyword>
<reference evidence="4 5" key="1">
    <citation type="submission" date="2020-12" db="EMBL/GenBank/DDBJ databases">
        <title>Streptomyces typhae sp. nov., a novel endophytic actinomycete isolated from the root of cattail pollen (Typha angustifolia L.).</title>
        <authorList>
            <person name="Peng C."/>
            <person name="Liu C."/>
        </authorList>
    </citation>
    <scope>NUCLEOTIDE SEQUENCE [LARGE SCALE GENOMIC DNA]</scope>
    <source>
        <strain evidence="4 5">JCM 4753</strain>
    </source>
</reference>
<gene>
    <name evidence="4" type="ORF">JGB26_21575</name>
</gene>
<keyword evidence="5" id="KW-1185">Reference proteome</keyword>
<keyword evidence="2" id="KW-0812">Transmembrane</keyword>
<feature type="domain" description="DUF7144" evidence="3">
    <location>
        <begin position="41"/>
        <end position="153"/>
    </location>
</feature>
<organism evidence="4 5">
    <name type="scientific">Streptomyces flavofungini</name>
    <dbReference type="NCBI Taxonomy" id="68200"/>
    <lineage>
        <taxon>Bacteria</taxon>
        <taxon>Bacillati</taxon>
        <taxon>Actinomycetota</taxon>
        <taxon>Actinomycetes</taxon>
        <taxon>Kitasatosporales</taxon>
        <taxon>Streptomycetaceae</taxon>
        <taxon>Streptomyces</taxon>
    </lineage>
</organism>
<feature type="transmembrane region" description="Helical" evidence="2">
    <location>
        <begin position="81"/>
        <end position="103"/>
    </location>
</feature>
<dbReference type="InterPro" id="IPR055568">
    <property type="entry name" value="DUF7144"/>
</dbReference>
<feature type="region of interest" description="Disordered" evidence="1">
    <location>
        <begin position="1"/>
        <end position="28"/>
    </location>
</feature>
<evidence type="ECO:0000313" key="5">
    <source>
        <dbReference type="Proteomes" id="UP000634780"/>
    </source>
</evidence>
<dbReference type="Pfam" id="PF23636">
    <property type="entry name" value="DUF7144"/>
    <property type="match status" value="1"/>
</dbReference>
<feature type="transmembrane region" description="Helical" evidence="2">
    <location>
        <begin position="133"/>
        <end position="152"/>
    </location>
</feature>
<evidence type="ECO:0000259" key="3">
    <source>
        <dbReference type="Pfam" id="PF23636"/>
    </source>
</evidence>
<feature type="compositionally biased region" description="Polar residues" evidence="1">
    <location>
        <begin position="1"/>
        <end position="22"/>
    </location>
</feature>
<comment type="caution">
    <text evidence="4">The sequence shown here is derived from an EMBL/GenBank/DDBJ whole genome shotgun (WGS) entry which is preliminary data.</text>
</comment>
<accession>A0ABS0X953</accession>
<dbReference type="EMBL" id="JAEKOZ010000013">
    <property type="protein sequence ID" value="MBJ3809679.1"/>
    <property type="molecule type" value="Genomic_DNA"/>
</dbReference>
<feature type="transmembrane region" description="Helical" evidence="2">
    <location>
        <begin position="108"/>
        <end position="127"/>
    </location>
</feature>
<dbReference type="Proteomes" id="UP000634780">
    <property type="component" value="Unassembled WGS sequence"/>
</dbReference>
<evidence type="ECO:0000256" key="2">
    <source>
        <dbReference type="SAM" id="Phobius"/>
    </source>
</evidence>
<keyword evidence="2" id="KW-1133">Transmembrane helix</keyword>
<proteinExistence type="predicted"/>
<sequence>MAEQTPTGKTPTGQFPPSSRRTGSGAPEPEPRVHLITIGGVVFAVCILAIIGLFHMIAGLATVLDHNFARQQDDYTYDLDVAWRGWIQMVSGAVVLVAAFLIFSGRTWARVVGIAVAGLSALENFIFTPYHLAWSAILIFLDVLVIWSLAVYGHREAHKVYGAPL</sequence>
<feature type="transmembrane region" description="Helical" evidence="2">
    <location>
        <begin position="35"/>
        <end position="61"/>
    </location>
</feature>
<evidence type="ECO:0000256" key="1">
    <source>
        <dbReference type="SAM" id="MobiDB-lite"/>
    </source>
</evidence>
<name>A0ABS0X953_9ACTN</name>
<protein>
    <recommendedName>
        <fullName evidence="3">DUF7144 domain-containing protein</fullName>
    </recommendedName>
</protein>
<dbReference type="RefSeq" id="WP_190119149.1">
    <property type="nucleotide sequence ID" value="NZ_BMVR01000014.1"/>
</dbReference>
<evidence type="ECO:0000313" key="4">
    <source>
        <dbReference type="EMBL" id="MBJ3809679.1"/>
    </source>
</evidence>